<keyword evidence="3" id="KW-0238">DNA-binding</keyword>
<organism evidence="6 7">
    <name type="scientific">Frigoribacterium faeni</name>
    <dbReference type="NCBI Taxonomy" id="145483"/>
    <lineage>
        <taxon>Bacteria</taxon>
        <taxon>Bacillati</taxon>
        <taxon>Actinomycetota</taxon>
        <taxon>Actinomycetes</taxon>
        <taxon>Micrococcales</taxon>
        <taxon>Microbacteriaceae</taxon>
        <taxon>Frigoribacterium</taxon>
    </lineage>
</organism>
<dbReference type="SUPFAM" id="SSF53850">
    <property type="entry name" value="Periplasmic binding protein-like II"/>
    <property type="match status" value="1"/>
</dbReference>
<dbReference type="CDD" id="cd05466">
    <property type="entry name" value="PBP2_LTTR_substrate"/>
    <property type="match status" value="1"/>
</dbReference>
<evidence type="ECO:0000313" key="7">
    <source>
        <dbReference type="Proteomes" id="UP000321154"/>
    </source>
</evidence>
<accession>A0ABQ0UTG7</accession>
<dbReference type="Gene3D" id="1.10.10.10">
    <property type="entry name" value="Winged helix-like DNA-binding domain superfamily/Winged helix DNA-binding domain"/>
    <property type="match status" value="1"/>
</dbReference>
<dbReference type="SUPFAM" id="SSF46785">
    <property type="entry name" value="Winged helix' DNA-binding domain"/>
    <property type="match status" value="1"/>
</dbReference>
<name>A0ABQ0UTG7_9MICO</name>
<comment type="similarity">
    <text evidence="1">Belongs to the LysR transcriptional regulatory family.</text>
</comment>
<dbReference type="PANTHER" id="PTHR30346:SF29">
    <property type="entry name" value="LYSR SUBSTRATE-BINDING"/>
    <property type="match status" value="1"/>
</dbReference>
<dbReference type="InterPro" id="IPR036390">
    <property type="entry name" value="WH_DNA-bd_sf"/>
</dbReference>
<protein>
    <submittedName>
        <fullName evidence="6">LysR family transcriptional regulator</fullName>
    </submittedName>
</protein>
<dbReference type="PROSITE" id="PS50931">
    <property type="entry name" value="HTH_LYSR"/>
    <property type="match status" value="1"/>
</dbReference>
<dbReference type="Proteomes" id="UP000321154">
    <property type="component" value="Unassembled WGS sequence"/>
</dbReference>
<evidence type="ECO:0000256" key="4">
    <source>
        <dbReference type="ARBA" id="ARBA00023163"/>
    </source>
</evidence>
<evidence type="ECO:0000256" key="3">
    <source>
        <dbReference type="ARBA" id="ARBA00023125"/>
    </source>
</evidence>
<dbReference type="Pfam" id="PF00126">
    <property type="entry name" value="HTH_1"/>
    <property type="match status" value="1"/>
</dbReference>
<dbReference type="Gene3D" id="3.40.190.10">
    <property type="entry name" value="Periplasmic binding protein-like II"/>
    <property type="match status" value="2"/>
</dbReference>
<evidence type="ECO:0000256" key="1">
    <source>
        <dbReference type="ARBA" id="ARBA00009437"/>
    </source>
</evidence>
<dbReference type="InterPro" id="IPR005119">
    <property type="entry name" value="LysR_subst-bd"/>
</dbReference>
<comment type="caution">
    <text evidence="6">The sequence shown here is derived from an EMBL/GenBank/DDBJ whole genome shotgun (WGS) entry which is preliminary data.</text>
</comment>
<dbReference type="Pfam" id="PF03466">
    <property type="entry name" value="LysR_substrate"/>
    <property type="match status" value="1"/>
</dbReference>
<evidence type="ECO:0000256" key="2">
    <source>
        <dbReference type="ARBA" id="ARBA00023015"/>
    </source>
</evidence>
<proteinExistence type="inferred from homology"/>
<sequence>MDIQHLELLRELDERGSVTAVAAATHRSPSAVSQQLKTLQRQLGVELVRRVGRGVRLTEAGQALARASVAVSTAVAEAEATLEAVRGGTSGVVRLAVFPSAAELLVPGLLTRMRSHPAVEVEIDDRDVSEDEFPRLTADFDVVVGHRSDGVVPPDRSGLSVVPLLREPLEVAVPLDHPLAGRDRVTMADVIGERWVGVPVGYPIDRVLMAMALRAGVTPDVAHRSIHLPLLENLVAAGHGVALVPRHTSAGRAAGRFHLATLENVHAGRHVEALMRPDRAVRPAVRVVVDELRAEALLAEAASEEARRR</sequence>
<keyword evidence="7" id="KW-1185">Reference proteome</keyword>
<dbReference type="RefSeq" id="WP_146857080.1">
    <property type="nucleotide sequence ID" value="NZ_BAAAHR010000004.1"/>
</dbReference>
<dbReference type="PANTHER" id="PTHR30346">
    <property type="entry name" value="TRANSCRIPTIONAL DUAL REGULATOR HCAR-RELATED"/>
    <property type="match status" value="1"/>
</dbReference>
<evidence type="ECO:0000313" key="6">
    <source>
        <dbReference type="EMBL" id="GEK84769.1"/>
    </source>
</evidence>
<evidence type="ECO:0000259" key="5">
    <source>
        <dbReference type="PROSITE" id="PS50931"/>
    </source>
</evidence>
<reference evidence="6 7" key="1">
    <citation type="submission" date="2019-07" db="EMBL/GenBank/DDBJ databases">
        <title>Whole genome shotgun sequence of Frigoribacterium faeni NBRC 103066.</title>
        <authorList>
            <person name="Hosoyama A."/>
            <person name="Uohara A."/>
            <person name="Ohji S."/>
            <person name="Ichikawa N."/>
        </authorList>
    </citation>
    <scope>NUCLEOTIDE SEQUENCE [LARGE SCALE GENOMIC DNA]</scope>
    <source>
        <strain evidence="6 7">NBRC 103066</strain>
    </source>
</reference>
<gene>
    <name evidence="6" type="ORF">FFA01_30780</name>
</gene>
<dbReference type="InterPro" id="IPR000847">
    <property type="entry name" value="LysR_HTH_N"/>
</dbReference>
<feature type="domain" description="HTH lysR-type" evidence="5">
    <location>
        <begin position="1"/>
        <end position="58"/>
    </location>
</feature>
<dbReference type="InterPro" id="IPR036388">
    <property type="entry name" value="WH-like_DNA-bd_sf"/>
</dbReference>
<dbReference type="EMBL" id="BJUV01000059">
    <property type="protein sequence ID" value="GEK84769.1"/>
    <property type="molecule type" value="Genomic_DNA"/>
</dbReference>
<keyword evidence="4" id="KW-0804">Transcription</keyword>
<keyword evidence="2" id="KW-0805">Transcription regulation</keyword>